<feature type="domain" description="Bacterial Ig-like" evidence="1">
    <location>
        <begin position="319"/>
        <end position="405"/>
    </location>
</feature>
<protein>
    <submittedName>
        <fullName evidence="2">Ig-like domain repeat protein</fullName>
    </submittedName>
</protein>
<feature type="domain" description="Bacterial Ig-like" evidence="1">
    <location>
        <begin position="1383"/>
        <end position="1472"/>
    </location>
</feature>
<dbReference type="EMBL" id="JARJBC010000024">
    <property type="protein sequence ID" value="MDF3293221.1"/>
    <property type="molecule type" value="Genomic_DNA"/>
</dbReference>
<feature type="domain" description="Bacterial Ig-like" evidence="1">
    <location>
        <begin position="1286"/>
        <end position="1375"/>
    </location>
</feature>
<feature type="domain" description="Bacterial Ig-like" evidence="1">
    <location>
        <begin position="705"/>
        <end position="793"/>
    </location>
</feature>
<feature type="domain" description="Bacterial Ig-like" evidence="1">
    <location>
        <begin position="1189"/>
        <end position="1278"/>
    </location>
</feature>
<organism evidence="2 3">
    <name type="scientific">Streptomyces silvisoli</name>
    <dbReference type="NCBI Taxonomy" id="3034235"/>
    <lineage>
        <taxon>Bacteria</taxon>
        <taxon>Bacillati</taxon>
        <taxon>Actinomycetota</taxon>
        <taxon>Actinomycetes</taxon>
        <taxon>Kitasatosporales</taxon>
        <taxon>Streptomycetaceae</taxon>
        <taxon>Streptomyces</taxon>
    </lineage>
</organism>
<proteinExistence type="predicted"/>
<dbReference type="PANTHER" id="PTHR47197:SF3">
    <property type="entry name" value="DIHYDRO-HEME D1 DEHYDROGENASE"/>
    <property type="match status" value="1"/>
</dbReference>
<dbReference type="InterPro" id="IPR015943">
    <property type="entry name" value="WD40/YVTN_repeat-like_dom_sf"/>
</dbReference>
<dbReference type="InterPro" id="IPR032109">
    <property type="entry name" value="Big_3_5"/>
</dbReference>
<feature type="domain" description="Bacterial Ig-like" evidence="1">
    <location>
        <begin position="899"/>
        <end position="987"/>
    </location>
</feature>
<gene>
    <name evidence="2" type="ORF">P3G67_29200</name>
</gene>
<dbReference type="InterPro" id="IPR051200">
    <property type="entry name" value="Host-pathogen_enzymatic-act"/>
</dbReference>
<dbReference type="InterPro" id="IPR011964">
    <property type="entry name" value="YVTN_b-propeller_repeat"/>
</dbReference>
<dbReference type="InterPro" id="IPR011048">
    <property type="entry name" value="Haem_d1_sf"/>
</dbReference>
<dbReference type="RefSeq" id="WP_276096160.1">
    <property type="nucleotide sequence ID" value="NZ_JARJBC010000024.1"/>
</dbReference>
<evidence type="ECO:0000259" key="1">
    <source>
        <dbReference type="Pfam" id="PF16640"/>
    </source>
</evidence>
<sequence>MANGFHPRWRQLVGLLRGGNRRARVEVSSDPTVTVGIAPTGVAITPDGLQAYVVNDGSNTVSVINTGTLAVTATVPVGTAPFWVAITPDSLRAYVTNSTDGTVSVVDTVTNTVAATVTVGTDPLGVAVAGTNVYVANGGDGTVSVINTLTNLVTATVTVGTVPFGVAIAGTHAYVTNAGDGTVSVINTLTNLVTATLTVGTEPLGVVIAGTNAYVANGGDGTVSVIDTLTNAVSATVTVGAAPVGVATAGTHAYVANNGDDTVSVIDTATNTVTFAIPAGPGPFGVATTPDGSTLYITENSDNSVTVTNTVPFPTTTALTSVPDPSVFGQAKTLTATVTSPVGTPTGSVSFFDGATLVGTGSLSGGVATLSTSSLSVGSHALTAVYGGDVNFAGSTSSVDTQTVNQAATMTALVSAPDPSVFGESKTLTATVTATAPGAGTPTGAVDFFDGATLVGTGTLSGGVATLSTSSLSVGSHSLSAVYSGDADFTGSTSPVDTQTVNQAATSTALVSAPDPSVFGEPKTLTATVTAVAPGAGTPTGTVSFFDGATLLGSSALVGGVATLTVSSLGAGSHALTAVYSGGTDFAGSTSPVDAQTVNQAATTTAMTSSPDPSVFGEPKTLTATVAVVAPGAGTPTGTVSFFDGATLVGTGTLSGGVATLSTSSLSVGSHALTAVYSGDAGFTGSTSPVDTQTVNRAATSTALVSAPDPSVFGEPKTLTATVAVVAPGGGTPTGSVSFFDGATLLGSSALVGGVATLTVSSLGAGSHALTAVYSGDADFAGSTSPVDAQTVNQAATTTALVSAPDPSVFGEPKTLTATVAVVAPGAGTPTGTVDFFDGATLVGTGTLSGGVATLSTSSLSVGSHALTAVYGGDVNFAGSTSSVDTQTVNQAATMTALVSAPDPSVFGESKTLTATVTATAPGAGTPTGAVDFFDGATLVGTGTLSGGVATLSTSSLSVGSHSLSAVYSGDADFTGSTSPVDTQTVNQAATSTALVSAPDPSVFGEPKTLTATVTAVAPGAGTPTGTVSFFDGATLLGSSALVGGVATLTVSSLGAGSHALTAVYSGDTDFAGSTSPVDTQTVNQAPTTTAMTSSPDPSVFGEPKTLTATVTVVAPGAGTPTGTVSFFDGATLIGTGTLSGGVATLTVSGLGVGSHSLTAVYGGDSNFAGSTSPVDTQTVTQAATTTALTSSPDPSVFGEPKTLTATVTVVAPGGGTPTGSVGFFDGATLLGTGTLSGGVATLTTSSLSVGSHSVTAVYGGDSNFSGSTSPVDTQTVNQAATSTVLSSSPDPSVFGQAKTLTATVTAVAPGGGTPTGSVGFFDGATLVGTGTLSGGVATLTTSSLSVGSHSLTAVYGGDSNFSGSTSPVDTQTVNQAATSTVLSSSPDPSVFGQAKTLTATVTAVAPGGGTPTGSVGFFDGATLVGTGTLSGGVATLTTSSLSVGSHSLTAVYGGDSNFSGSTSPVDTQTVNRSATSTVLSSSPDPSVFGQAKALTATVTVVAPGTGTPTGTVSFFDGATLLGTGTLSGGVATLTTSS</sequence>
<dbReference type="PANTHER" id="PTHR47197">
    <property type="entry name" value="PROTEIN NIRF"/>
    <property type="match status" value="1"/>
</dbReference>
<dbReference type="Gene3D" id="2.60.40.10">
    <property type="entry name" value="Immunoglobulins"/>
    <property type="match status" value="13"/>
</dbReference>
<evidence type="ECO:0000313" key="2">
    <source>
        <dbReference type="EMBL" id="MDF3293221.1"/>
    </source>
</evidence>
<name>A0ABT5ZTS1_9ACTN</name>
<reference evidence="2 3" key="1">
    <citation type="submission" date="2023-03" db="EMBL/GenBank/DDBJ databases">
        <title>Draft genome sequence of Streptomyces sp. RB6PN23 isolated from peat swamp forest in Thailand.</title>
        <authorList>
            <person name="Klaysubun C."/>
            <person name="Duangmal K."/>
        </authorList>
    </citation>
    <scope>NUCLEOTIDE SEQUENCE [LARGE SCALE GENOMIC DNA]</scope>
    <source>
        <strain evidence="2 3">RB6PN23</strain>
    </source>
</reference>
<keyword evidence="3" id="KW-1185">Reference proteome</keyword>
<dbReference type="Gene3D" id="2.130.10.10">
    <property type="entry name" value="YVTN repeat-like/Quinoprotein amine dehydrogenase"/>
    <property type="match status" value="2"/>
</dbReference>
<feature type="domain" description="Bacterial Ig-like" evidence="1">
    <location>
        <begin position="1480"/>
        <end position="1537"/>
    </location>
</feature>
<dbReference type="NCBIfam" id="TIGR02276">
    <property type="entry name" value="beta_rpt_yvtn"/>
    <property type="match status" value="6"/>
</dbReference>
<feature type="domain" description="Bacterial Ig-like" evidence="1">
    <location>
        <begin position="996"/>
        <end position="1084"/>
    </location>
</feature>
<dbReference type="Proteomes" id="UP001216579">
    <property type="component" value="Unassembled WGS sequence"/>
</dbReference>
<accession>A0ABT5ZTS1</accession>
<comment type="caution">
    <text evidence="2">The sequence shown here is derived from an EMBL/GenBank/DDBJ whole genome shotgun (WGS) entry which is preliminary data.</text>
</comment>
<feature type="domain" description="Bacterial Ig-like" evidence="1">
    <location>
        <begin position="511"/>
        <end position="599"/>
    </location>
</feature>
<feature type="domain" description="Bacterial Ig-like" evidence="1">
    <location>
        <begin position="607"/>
        <end position="696"/>
    </location>
</feature>
<dbReference type="SUPFAM" id="SSF51004">
    <property type="entry name" value="C-terminal (heme d1) domain of cytochrome cd1-nitrite reductase"/>
    <property type="match status" value="2"/>
</dbReference>
<feature type="domain" description="Bacterial Ig-like" evidence="1">
    <location>
        <begin position="414"/>
        <end position="502"/>
    </location>
</feature>
<dbReference type="Pfam" id="PF16640">
    <property type="entry name" value="Big_3_5"/>
    <property type="match status" value="13"/>
</dbReference>
<feature type="domain" description="Bacterial Ig-like" evidence="1">
    <location>
        <begin position="802"/>
        <end position="890"/>
    </location>
</feature>
<dbReference type="InterPro" id="IPR013783">
    <property type="entry name" value="Ig-like_fold"/>
</dbReference>
<evidence type="ECO:0000313" key="3">
    <source>
        <dbReference type="Proteomes" id="UP001216579"/>
    </source>
</evidence>
<feature type="non-terminal residue" evidence="2">
    <location>
        <position position="1538"/>
    </location>
</feature>
<feature type="domain" description="Bacterial Ig-like" evidence="1">
    <location>
        <begin position="1092"/>
        <end position="1181"/>
    </location>
</feature>